<evidence type="ECO:0000256" key="11">
    <source>
        <dbReference type="ARBA" id="ARBA00023201"/>
    </source>
</evidence>
<keyword evidence="16" id="KW-1185">Reference proteome</keyword>
<evidence type="ECO:0000256" key="14">
    <source>
        <dbReference type="SAM" id="Phobius"/>
    </source>
</evidence>
<evidence type="ECO:0000256" key="5">
    <source>
        <dbReference type="ARBA" id="ARBA00022692"/>
    </source>
</evidence>
<dbReference type="InterPro" id="IPR050277">
    <property type="entry name" value="Sodium:Solute_Symporter"/>
</dbReference>
<feature type="transmembrane region" description="Helical" evidence="14">
    <location>
        <begin position="385"/>
        <end position="404"/>
    </location>
</feature>
<sequence>MSFDLGGFSITASTSQVMLIIFAIYSVVIVGFGFYIKYQSRKGGKDGLASFLTGGGGLGAFAIAMIAATNSMAGGTMVAAPGLGYSVGFTAALVYYAGFLTAAYGLGSVGRKVAILRDRTGAVTFQQLLGLRFQSKKVVGALAITGAFGLTFFAVGQITSGAKVFAAVTGSNSYYLGILLTIVITVIYTVSGGIKSMAKVACIQGVIMLIATFSIIGVLIANNVEQYGSVQATMEYLGTAFPGAIQADTGFSFWNAMGTALFAGVGLGAVPHALSVTMTYNNHKKLKQGVLISCCVFTLIQGIMCFTGPLTRAINPGLETADYTTIFNATNLLPSWMGGIIFCGIFAAIQSSLAGLAMAGASMLAKDFVVDCWKPNTPPKTQSTINTAFVLGIALVATLIALRPSELTQYMINFALAALAAAWYFPVLVGMYWKKATAKGMLASIIGGFASYVLFYFMSSVIPSTKAWWATALGGVHAFLPAWLISLVLLVAVSYATQRDRIKLGYFQVFFCEDYDEKYAKIDTLKD</sequence>
<evidence type="ECO:0000313" key="15">
    <source>
        <dbReference type="EMBL" id="MBM6851225.1"/>
    </source>
</evidence>
<feature type="transmembrane region" description="Helical" evidence="14">
    <location>
        <begin position="336"/>
        <end position="364"/>
    </location>
</feature>
<feature type="transmembrane region" description="Helical" evidence="14">
    <location>
        <begin position="201"/>
        <end position="221"/>
    </location>
</feature>
<organism evidence="15 16">
    <name type="scientific">Oscillibacter valericigenes</name>
    <dbReference type="NCBI Taxonomy" id="351091"/>
    <lineage>
        <taxon>Bacteria</taxon>
        <taxon>Bacillati</taxon>
        <taxon>Bacillota</taxon>
        <taxon>Clostridia</taxon>
        <taxon>Eubacteriales</taxon>
        <taxon>Oscillospiraceae</taxon>
        <taxon>Oscillibacter</taxon>
    </lineage>
</organism>
<feature type="transmembrane region" description="Helical" evidence="14">
    <location>
        <begin position="174"/>
        <end position="194"/>
    </location>
</feature>
<evidence type="ECO:0008006" key="17">
    <source>
        <dbReference type="Google" id="ProtNLM"/>
    </source>
</evidence>
<name>A0ABS2FWH0_9FIRM</name>
<evidence type="ECO:0000256" key="6">
    <source>
        <dbReference type="ARBA" id="ARBA00022847"/>
    </source>
</evidence>
<evidence type="ECO:0000313" key="16">
    <source>
        <dbReference type="Proteomes" id="UP000719500"/>
    </source>
</evidence>
<dbReference type="PROSITE" id="PS50283">
    <property type="entry name" value="NA_SOLUT_SYMP_3"/>
    <property type="match status" value="1"/>
</dbReference>
<evidence type="ECO:0000256" key="3">
    <source>
        <dbReference type="ARBA" id="ARBA00022448"/>
    </source>
</evidence>
<keyword evidence="3" id="KW-0813">Transport</keyword>
<evidence type="ECO:0000256" key="1">
    <source>
        <dbReference type="ARBA" id="ARBA00004651"/>
    </source>
</evidence>
<keyword evidence="11" id="KW-0739">Sodium transport</keyword>
<keyword evidence="7 14" id="KW-1133">Transmembrane helix</keyword>
<evidence type="ECO:0000256" key="9">
    <source>
        <dbReference type="ARBA" id="ARBA00023065"/>
    </source>
</evidence>
<keyword evidence="10 14" id="KW-0472">Membrane</keyword>
<dbReference type="InterPro" id="IPR001734">
    <property type="entry name" value="Na/solute_symporter"/>
</dbReference>
<dbReference type="Gene3D" id="1.20.1730.10">
    <property type="entry name" value="Sodium/glucose cotransporter"/>
    <property type="match status" value="1"/>
</dbReference>
<evidence type="ECO:0000256" key="10">
    <source>
        <dbReference type="ARBA" id="ARBA00023136"/>
    </source>
</evidence>
<feature type="transmembrane region" description="Helical" evidence="14">
    <location>
        <begin position="138"/>
        <end position="162"/>
    </location>
</feature>
<dbReference type="Proteomes" id="UP000719500">
    <property type="component" value="Unassembled WGS sequence"/>
</dbReference>
<dbReference type="PANTHER" id="PTHR48086:SF3">
    <property type="entry name" value="SODIUM_PROLINE SYMPORTER"/>
    <property type="match status" value="1"/>
</dbReference>
<dbReference type="Pfam" id="PF00474">
    <property type="entry name" value="SSF"/>
    <property type="match status" value="1"/>
</dbReference>
<feature type="transmembrane region" description="Helical" evidence="14">
    <location>
        <begin position="87"/>
        <end position="107"/>
    </location>
</feature>
<evidence type="ECO:0000256" key="13">
    <source>
        <dbReference type="RuleBase" id="RU362091"/>
    </source>
</evidence>
<dbReference type="PANTHER" id="PTHR48086">
    <property type="entry name" value="SODIUM/PROLINE SYMPORTER-RELATED"/>
    <property type="match status" value="1"/>
</dbReference>
<evidence type="ECO:0000256" key="12">
    <source>
        <dbReference type="ARBA" id="ARBA00033708"/>
    </source>
</evidence>
<evidence type="ECO:0000256" key="4">
    <source>
        <dbReference type="ARBA" id="ARBA00022475"/>
    </source>
</evidence>
<dbReference type="EMBL" id="JACSNX010000007">
    <property type="protein sequence ID" value="MBM6851225.1"/>
    <property type="molecule type" value="Genomic_DNA"/>
</dbReference>
<keyword evidence="5 14" id="KW-0812">Transmembrane</keyword>
<evidence type="ECO:0000256" key="8">
    <source>
        <dbReference type="ARBA" id="ARBA00023053"/>
    </source>
</evidence>
<evidence type="ECO:0000256" key="7">
    <source>
        <dbReference type="ARBA" id="ARBA00022989"/>
    </source>
</evidence>
<keyword evidence="8" id="KW-0915">Sodium</keyword>
<accession>A0ABS2FWH0</accession>
<feature type="transmembrane region" description="Helical" evidence="14">
    <location>
        <begin position="290"/>
        <end position="310"/>
    </location>
</feature>
<comment type="catalytic activity">
    <reaction evidence="12">
        <text>L-proline(in) + Na(+)(in) = L-proline(out) + Na(+)(out)</text>
        <dbReference type="Rhea" id="RHEA:28967"/>
        <dbReference type="ChEBI" id="CHEBI:29101"/>
        <dbReference type="ChEBI" id="CHEBI:60039"/>
    </reaction>
</comment>
<dbReference type="InterPro" id="IPR038377">
    <property type="entry name" value="Na/Glc_symporter_sf"/>
</dbReference>
<keyword evidence="4" id="KW-1003">Cell membrane</keyword>
<feature type="transmembrane region" description="Helical" evidence="14">
    <location>
        <begin position="440"/>
        <end position="462"/>
    </location>
</feature>
<protein>
    <recommendedName>
        <fullName evidence="17">Sodium/pantothenate symporter</fullName>
    </recommendedName>
</protein>
<feature type="transmembrane region" description="Helical" evidence="14">
    <location>
        <begin position="48"/>
        <end position="67"/>
    </location>
</feature>
<feature type="transmembrane region" description="Helical" evidence="14">
    <location>
        <begin position="251"/>
        <end position="270"/>
    </location>
</feature>
<gene>
    <name evidence="15" type="ORF">H9X91_07220</name>
</gene>
<comment type="caution">
    <text evidence="15">The sequence shown here is derived from an EMBL/GenBank/DDBJ whole genome shotgun (WGS) entry which is preliminary data.</text>
</comment>
<feature type="transmembrane region" description="Helical" evidence="14">
    <location>
        <begin position="17"/>
        <end position="36"/>
    </location>
</feature>
<feature type="transmembrane region" description="Helical" evidence="14">
    <location>
        <begin position="410"/>
        <end position="433"/>
    </location>
</feature>
<dbReference type="RefSeq" id="WP_204803907.1">
    <property type="nucleotide sequence ID" value="NZ_JACSNX010000007.1"/>
</dbReference>
<evidence type="ECO:0000256" key="2">
    <source>
        <dbReference type="ARBA" id="ARBA00006434"/>
    </source>
</evidence>
<comment type="subcellular location">
    <subcellularLocation>
        <location evidence="1">Cell membrane</location>
        <topology evidence="1">Multi-pass membrane protein</topology>
    </subcellularLocation>
</comment>
<keyword evidence="6" id="KW-0769">Symport</keyword>
<reference evidence="15 16" key="1">
    <citation type="journal article" date="2021" name="Sci. Rep.">
        <title>The distribution of antibiotic resistance genes in chicken gut microbiota commensals.</title>
        <authorList>
            <person name="Juricova H."/>
            <person name="Matiasovicova J."/>
            <person name="Kubasova T."/>
            <person name="Cejkova D."/>
            <person name="Rychlik I."/>
        </authorList>
    </citation>
    <scope>NUCLEOTIDE SEQUENCE [LARGE SCALE GENOMIC DNA]</scope>
    <source>
        <strain evidence="15 16">An411</strain>
    </source>
</reference>
<comment type="similarity">
    <text evidence="2 13">Belongs to the sodium:solute symporter (SSF) (TC 2.A.21) family.</text>
</comment>
<keyword evidence="9" id="KW-0406">Ion transport</keyword>
<proteinExistence type="inferred from homology"/>
<feature type="transmembrane region" description="Helical" evidence="14">
    <location>
        <begin position="468"/>
        <end position="493"/>
    </location>
</feature>